<dbReference type="AlphaFoldDB" id="A0A8J6U462"/>
<dbReference type="Pfam" id="PF08279">
    <property type="entry name" value="HTH_11"/>
    <property type="match status" value="1"/>
</dbReference>
<feature type="domain" description="Helix-turn-helix type 11" evidence="1">
    <location>
        <begin position="6"/>
        <end position="59"/>
    </location>
</feature>
<comment type="caution">
    <text evidence="3">The sequence shown here is derived from an EMBL/GenBank/DDBJ whole genome shotgun (WGS) entry which is preliminary data.</text>
</comment>
<proteinExistence type="predicted"/>
<dbReference type="RefSeq" id="WP_188163701.1">
    <property type="nucleotide sequence ID" value="NZ_JACVVX010000001.1"/>
</dbReference>
<dbReference type="Gene3D" id="1.10.10.10">
    <property type="entry name" value="Winged helix-like DNA-binding domain superfamily/Winged helix DNA-binding domain"/>
    <property type="match status" value="1"/>
</dbReference>
<dbReference type="PANTHER" id="PTHR34580">
    <property type="match status" value="1"/>
</dbReference>
<evidence type="ECO:0000313" key="4">
    <source>
        <dbReference type="Proteomes" id="UP000643405"/>
    </source>
</evidence>
<evidence type="ECO:0000259" key="1">
    <source>
        <dbReference type="Pfam" id="PF08279"/>
    </source>
</evidence>
<gene>
    <name evidence="3" type="ORF">ICI42_03410</name>
</gene>
<dbReference type="InterPro" id="IPR026881">
    <property type="entry name" value="WYL_dom"/>
</dbReference>
<organism evidence="3 4">
    <name type="scientific">Oryzicola mucosus</name>
    <dbReference type="NCBI Taxonomy" id="2767425"/>
    <lineage>
        <taxon>Bacteria</taxon>
        <taxon>Pseudomonadati</taxon>
        <taxon>Pseudomonadota</taxon>
        <taxon>Alphaproteobacteria</taxon>
        <taxon>Hyphomicrobiales</taxon>
        <taxon>Phyllobacteriaceae</taxon>
        <taxon>Oryzicola</taxon>
    </lineage>
</organism>
<feature type="domain" description="WYL" evidence="2">
    <location>
        <begin position="135"/>
        <end position="201"/>
    </location>
</feature>
<dbReference type="EMBL" id="JACVVX010000001">
    <property type="protein sequence ID" value="MBD0413695.1"/>
    <property type="molecule type" value="Genomic_DNA"/>
</dbReference>
<dbReference type="SUPFAM" id="SSF46785">
    <property type="entry name" value="Winged helix' DNA-binding domain"/>
    <property type="match status" value="1"/>
</dbReference>
<dbReference type="Pfam" id="PF13280">
    <property type="entry name" value="WYL"/>
    <property type="match status" value="1"/>
</dbReference>
<accession>A0A8J6U462</accession>
<keyword evidence="4" id="KW-1185">Reference proteome</keyword>
<reference evidence="3" key="1">
    <citation type="submission" date="2020-09" db="EMBL/GenBank/DDBJ databases">
        <title>Genome seq and assembly of Tianweitania sp.</title>
        <authorList>
            <person name="Chhetri G."/>
        </authorList>
    </citation>
    <scope>NUCLEOTIDE SEQUENCE</scope>
    <source>
        <strain evidence="3">Rool2</strain>
    </source>
</reference>
<dbReference type="PANTHER" id="PTHR34580:SF3">
    <property type="entry name" value="PROTEIN PAFB"/>
    <property type="match status" value="1"/>
</dbReference>
<dbReference type="InterPro" id="IPR036390">
    <property type="entry name" value="WH_DNA-bd_sf"/>
</dbReference>
<dbReference type="InterPro" id="IPR013196">
    <property type="entry name" value="HTH_11"/>
</dbReference>
<evidence type="ECO:0000313" key="3">
    <source>
        <dbReference type="EMBL" id="MBD0413695.1"/>
    </source>
</evidence>
<dbReference type="Proteomes" id="UP000643405">
    <property type="component" value="Unassembled WGS sequence"/>
</dbReference>
<protein>
    <submittedName>
        <fullName evidence="3">YafY family transcriptional regulator</fullName>
    </submittedName>
</protein>
<dbReference type="InterPro" id="IPR036388">
    <property type="entry name" value="WH-like_DNA-bd_sf"/>
</dbReference>
<dbReference type="InterPro" id="IPR051534">
    <property type="entry name" value="CBASS_pafABC_assoc_protein"/>
</dbReference>
<evidence type="ECO:0000259" key="2">
    <source>
        <dbReference type="Pfam" id="PF13280"/>
    </source>
</evidence>
<dbReference type="PROSITE" id="PS52050">
    <property type="entry name" value="WYL"/>
    <property type="match status" value="1"/>
</dbReference>
<sequence length="228" mass="25288">MSRSARLLDLLQTLRRHRRPVSGLALAAELGVSIRTLYRDIATLQAQGAPIDGEAGLGYVLRPGFTLPPLMFSEDEIDAILLGLRFVSKRGDDEMLDAAENALAKIEAVLPEGMADVVQGSSLLAGPGGSGARDMLTLIRGAIRSEEKLSITYTDAKGRASDRTVWPVAIAFFNDTEILAAWCETRRDFRHFRFDRVTSARPTGERLPRRHRILLAEWRLAQDLDEMM</sequence>
<name>A0A8J6U462_9HYPH</name>